<dbReference type="PANTHER" id="PTHR36445">
    <property type="entry name" value="GTP CYCLOHYDROLASE MPTA"/>
    <property type="match status" value="1"/>
</dbReference>
<evidence type="ECO:0000256" key="1">
    <source>
        <dbReference type="ARBA" id="ARBA00022801"/>
    </source>
</evidence>
<reference evidence="2" key="2">
    <citation type="journal article" date="2014" name="ISME J.">
        <title>Microbial stratification in low pH oxic and suboxic macroscopic growths along an acid mine drainage.</title>
        <authorList>
            <person name="Mendez-Garcia C."/>
            <person name="Mesa V."/>
            <person name="Sprenger R.R."/>
            <person name="Richter M."/>
            <person name="Diez M.S."/>
            <person name="Solano J."/>
            <person name="Bargiela R."/>
            <person name="Golyshina O.V."/>
            <person name="Manteca A."/>
            <person name="Ramos J.L."/>
            <person name="Gallego J.R."/>
            <person name="Llorente I."/>
            <person name="Martins Dos Santos V.A."/>
            <person name="Jensen O.N."/>
            <person name="Pelaez A.I."/>
            <person name="Sanchez J."/>
            <person name="Ferrer M."/>
        </authorList>
    </citation>
    <scope>NUCLEOTIDE SEQUENCE</scope>
</reference>
<proteinExistence type="predicted"/>
<dbReference type="Pfam" id="PF02649">
    <property type="entry name" value="GCHY-1"/>
    <property type="match status" value="1"/>
</dbReference>
<gene>
    <name evidence="2" type="ORF">B1B_19003</name>
</gene>
<sequence>HNQRNHVLVMVQKTPNRFVEADSLLKVAEEVVGKPASIGTGSENDADLILRQHLNPMFVEDVVREVARKLKTVLSDLDPETLILVRSESEESVHAHNAFAEFSGKFKEI</sequence>
<feature type="non-terminal residue" evidence="2">
    <location>
        <position position="1"/>
    </location>
</feature>
<dbReference type="PANTHER" id="PTHR36445:SF1">
    <property type="entry name" value="GTP CYCLOHYDROLASE MPTA"/>
    <property type="match status" value="1"/>
</dbReference>
<protein>
    <submittedName>
        <fullName evidence="2">Protein containing DUF198</fullName>
    </submittedName>
</protein>
<accession>T0XYK1</accession>
<dbReference type="EMBL" id="AUZY01012758">
    <property type="protein sequence ID" value="EQD27856.1"/>
    <property type="molecule type" value="Genomic_DNA"/>
</dbReference>
<dbReference type="InterPro" id="IPR003801">
    <property type="entry name" value="GTP_cyclohydrolase_FolE2/MptA"/>
</dbReference>
<evidence type="ECO:0000313" key="2">
    <source>
        <dbReference type="EMBL" id="EQD27856.1"/>
    </source>
</evidence>
<name>T0XYK1_9ZZZZ</name>
<dbReference type="Gene3D" id="3.10.270.10">
    <property type="entry name" value="Urate Oxidase"/>
    <property type="match status" value="1"/>
</dbReference>
<comment type="caution">
    <text evidence="2">The sequence shown here is derived from an EMBL/GenBank/DDBJ whole genome shotgun (WGS) entry which is preliminary data.</text>
</comment>
<organism evidence="2">
    <name type="scientific">mine drainage metagenome</name>
    <dbReference type="NCBI Taxonomy" id="410659"/>
    <lineage>
        <taxon>unclassified sequences</taxon>
        <taxon>metagenomes</taxon>
        <taxon>ecological metagenomes</taxon>
    </lineage>
</organism>
<reference evidence="2" key="1">
    <citation type="submission" date="2013-08" db="EMBL/GenBank/DDBJ databases">
        <authorList>
            <person name="Mendez C."/>
            <person name="Richter M."/>
            <person name="Ferrer M."/>
            <person name="Sanchez J."/>
        </authorList>
    </citation>
    <scope>NUCLEOTIDE SEQUENCE</scope>
</reference>
<dbReference type="GO" id="GO:0003934">
    <property type="term" value="F:GTP cyclohydrolase I activity"/>
    <property type="evidence" value="ECO:0007669"/>
    <property type="project" value="InterPro"/>
</dbReference>
<keyword evidence="1" id="KW-0378">Hydrolase</keyword>
<dbReference type="AlphaFoldDB" id="T0XYK1"/>